<keyword evidence="4 6" id="KW-0472">Membrane</keyword>
<dbReference type="InterPro" id="IPR003689">
    <property type="entry name" value="ZIP"/>
</dbReference>
<dbReference type="PANTHER" id="PTHR11040">
    <property type="entry name" value="ZINC/IRON TRANSPORTER"/>
    <property type="match status" value="1"/>
</dbReference>
<evidence type="ECO:0000256" key="5">
    <source>
        <dbReference type="SAM" id="MobiDB-lite"/>
    </source>
</evidence>
<keyword evidence="2 6" id="KW-0812">Transmembrane</keyword>
<sequence>MTSARAVEVFGYAAVSTVATGLGAVPFFLLDSSRSLPRLATASANAAAAGLMLGASALMAVEAWDVSPLALLLGLVAGIAFVAASRAVLDWIGLGDPLDLAAPPPAAPAAAAGSAETRQSGGAREGGAGLRARKGGEPVAAGQPKTASEAGTGQRGNRSRMLLFVLVFTLHSFTEGVGLGVSFGGSVGLGPFMSLAIALHNVPEGLAIALVMVQQGKSALEAMAWAIFSSVPQAVMALPAFVFVDAFAPVLPVGLGLAAGAMVMMPCC</sequence>
<dbReference type="OrthoDB" id="262547at2759"/>
<keyword evidence="8" id="KW-1185">Reference proteome</keyword>
<evidence type="ECO:0000256" key="4">
    <source>
        <dbReference type="ARBA" id="ARBA00023136"/>
    </source>
</evidence>
<dbReference type="GO" id="GO:0016020">
    <property type="term" value="C:membrane"/>
    <property type="evidence" value="ECO:0007669"/>
    <property type="project" value="UniProtKB-SubCell"/>
</dbReference>
<feature type="transmembrane region" description="Helical" evidence="6">
    <location>
        <begin position="67"/>
        <end position="89"/>
    </location>
</feature>
<keyword evidence="3 6" id="KW-1133">Transmembrane helix</keyword>
<name>A0A0L0DHM0_THETB</name>
<evidence type="ECO:0000313" key="7">
    <source>
        <dbReference type="EMBL" id="KNC51812.1"/>
    </source>
</evidence>
<evidence type="ECO:0000256" key="6">
    <source>
        <dbReference type="SAM" id="Phobius"/>
    </source>
</evidence>
<feature type="transmembrane region" description="Helical" evidence="6">
    <location>
        <begin position="42"/>
        <end position="61"/>
    </location>
</feature>
<proteinExistence type="predicted"/>
<accession>A0A0L0DHM0</accession>
<organism evidence="7 8">
    <name type="scientific">Thecamonas trahens ATCC 50062</name>
    <dbReference type="NCBI Taxonomy" id="461836"/>
    <lineage>
        <taxon>Eukaryota</taxon>
        <taxon>Apusozoa</taxon>
        <taxon>Apusomonadida</taxon>
        <taxon>Apusomonadidae</taxon>
        <taxon>Thecamonas</taxon>
    </lineage>
</organism>
<evidence type="ECO:0000256" key="2">
    <source>
        <dbReference type="ARBA" id="ARBA00022692"/>
    </source>
</evidence>
<dbReference type="eggNOG" id="KOG2474">
    <property type="taxonomic scope" value="Eukaryota"/>
</dbReference>
<dbReference type="Proteomes" id="UP000054408">
    <property type="component" value="Unassembled WGS sequence"/>
</dbReference>
<dbReference type="EMBL" id="GL349470">
    <property type="protein sequence ID" value="KNC51812.1"/>
    <property type="molecule type" value="Genomic_DNA"/>
</dbReference>
<comment type="subcellular location">
    <subcellularLocation>
        <location evidence="1">Membrane</location>
        <topology evidence="1">Multi-pass membrane protein</topology>
    </subcellularLocation>
</comment>
<evidence type="ECO:0000256" key="1">
    <source>
        <dbReference type="ARBA" id="ARBA00004141"/>
    </source>
</evidence>
<gene>
    <name evidence="7" type="ORF">AMSG_07892</name>
</gene>
<dbReference type="AlphaFoldDB" id="A0A0L0DHM0"/>
<dbReference type="RefSeq" id="XP_013755678.1">
    <property type="nucleotide sequence ID" value="XM_013900224.1"/>
</dbReference>
<dbReference type="GO" id="GO:0005385">
    <property type="term" value="F:zinc ion transmembrane transporter activity"/>
    <property type="evidence" value="ECO:0007669"/>
    <property type="project" value="TreeGrafter"/>
</dbReference>
<evidence type="ECO:0000256" key="3">
    <source>
        <dbReference type="ARBA" id="ARBA00022989"/>
    </source>
</evidence>
<dbReference type="Pfam" id="PF02535">
    <property type="entry name" value="Zip"/>
    <property type="match status" value="1"/>
</dbReference>
<evidence type="ECO:0000313" key="8">
    <source>
        <dbReference type="Proteomes" id="UP000054408"/>
    </source>
</evidence>
<feature type="transmembrane region" description="Helical" evidence="6">
    <location>
        <begin position="12"/>
        <end position="30"/>
    </location>
</feature>
<dbReference type="GeneID" id="25566714"/>
<protein>
    <submittedName>
        <fullName evidence="7">Zinc/iron permease</fullName>
    </submittedName>
</protein>
<feature type="region of interest" description="Disordered" evidence="5">
    <location>
        <begin position="105"/>
        <end position="154"/>
    </location>
</feature>
<reference evidence="7 8" key="1">
    <citation type="submission" date="2010-05" db="EMBL/GenBank/DDBJ databases">
        <title>The Genome Sequence of Thecamonas trahens ATCC 50062.</title>
        <authorList>
            <consortium name="The Broad Institute Genome Sequencing Platform"/>
            <person name="Russ C."/>
            <person name="Cuomo C."/>
            <person name="Shea T."/>
            <person name="Young S.K."/>
            <person name="Zeng Q."/>
            <person name="Koehrsen M."/>
            <person name="Haas B."/>
            <person name="Borodovsky M."/>
            <person name="Guigo R."/>
            <person name="Alvarado L."/>
            <person name="Berlin A."/>
            <person name="Bochicchio J."/>
            <person name="Borenstein D."/>
            <person name="Chapman S."/>
            <person name="Chen Z."/>
            <person name="Freedman E."/>
            <person name="Gellesch M."/>
            <person name="Goldberg J."/>
            <person name="Griggs A."/>
            <person name="Gujja S."/>
            <person name="Heilman E."/>
            <person name="Heiman D."/>
            <person name="Hepburn T."/>
            <person name="Howarth C."/>
            <person name="Jen D."/>
            <person name="Larson L."/>
            <person name="Mehta T."/>
            <person name="Park D."/>
            <person name="Pearson M."/>
            <person name="Roberts A."/>
            <person name="Saif S."/>
            <person name="Shenoy N."/>
            <person name="Sisk P."/>
            <person name="Stolte C."/>
            <person name="Sykes S."/>
            <person name="Thomson T."/>
            <person name="Walk T."/>
            <person name="White J."/>
            <person name="Yandava C."/>
            <person name="Burger G."/>
            <person name="Gray M.W."/>
            <person name="Holland P.W.H."/>
            <person name="King N."/>
            <person name="Lang F.B.F."/>
            <person name="Roger A.J."/>
            <person name="Ruiz-Trillo I."/>
            <person name="Lander E."/>
            <person name="Nusbaum C."/>
        </authorList>
    </citation>
    <scope>NUCLEOTIDE SEQUENCE [LARGE SCALE GENOMIC DNA]</scope>
    <source>
        <strain evidence="7 8">ATCC 50062</strain>
    </source>
</reference>
<dbReference type="PANTHER" id="PTHR11040:SF70">
    <property type="entry name" value="OS05G0316100 PROTEIN"/>
    <property type="match status" value="1"/>
</dbReference>